<keyword evidence="4" id="KW-0378">Hydrolase</keyword>
<dbReference type="PROSITE" id="PS51747">
    <property type="entry name" value="CYT_DCMP_DEAMINASES_2"/>
    <property type="match status" value="1"/>
</dbReference>
<accession>A0ABT8L2W7</accession>
<keyword evidence="2" id="KW-0862">Zinc</keyword>
<dbReference type="Pfam" id="PF00383">
    <property type="entry name" value="dCMP_cyt_deam_1"/>
    <property type="match status" value="1"/>
</dbReference>
<evidence type="ECO:0000313" key="4">
    <source>
        <dbReference type="EMBL" id="MDN5212053.1"/>
    </source>
</evidence>
<dbReference type="GO" id="GO:0052717">
    <property type="term" value="F:tRNA-specific adenosine-34 deaminase activity"/>
    <property type="evidence" value="ECO:0007669"/>
    <property type="project" value="UniProtKB-EC"/>
</dbReference>
<dbReference type="RefSeq" id="WP_346757378.1">
    <property type="nucleotide sequence ID" value="NZ_JAUJEB010000001.1"/>
</dbReference>
<dbReference type="EMBL" id="JAUJEB010000001">
    <property type="protein sequence ID" value="MDN5212053.1"/>
    <property type="molecule type" value="Genomic_DNA"/>
</dbReference>
<dbReference type="SUPFAM" id="SSF53927">
    <property type="entry name" value="Cytidine deaminase-like"/>
    <property type="match status" value="1"/>
</dbReference>
<evidence type="ECO:0000313" key="5">
    <source>
        <dbReference type="Proteomes" id="UP001172083"/>
    </source>
</evidence>
<sequence length="155" mass="17331">MNHEKFMRHCLILGKQAMENGESPVGAIVVKNGQIVSEATELAKTNADVTCHAEIEAIRLAVKGLKTSRLDQCHLYTTHEPCIMCSYVIRHHQIQSVIYGQQVPHIGGNSSDFNILGTTKIPHWHHPPEILSGICEEECLQLSQIYLALKSKQHD</sequence>
<keyword evidence="5" id="KW-1185">Reference proteome</keyword>
<evidence type="ECO:0000259" key="3">
    <source>
        <dbReference type="PROSITE" id="PS51747"/>
    </source>
</evidence>
<dbReference type="EC" id="3.5.4.33" evidence="4"/>
<dbReference type="CDD" id="cd01285">
    <property type="entry name" value="nucleoside_deaminase"/>
    <property type="match status" value="1"/>
</dbReference>
<proteinExistence type="predicted"/>
<dbReference type="Gene3D" id="3.40.140.10">
    <property type="entry name" value="Cytidine Deaminase, domain 2"/>
    <property type="match status" value="1"/>
</dbReference>
<dbReference type="InterPro" id="IPR016193">
    <property type="entry name" value="Cytidine_deaminase-like"/>
</dbReference>
<feature type="domain" description="CMP/dCMP-type deaminase" evidence="3">
    <location>
        <begin position="1"/>
        <end position="112"/>
    </location>
</feature>
<gene>
    <name evidence="4" type="ORF">QQ020_08320</name>
</gene>
<evidence type="ECO:0000256" key="2">
    <source>
        <dbReference type="ARBA" id="ARBA00022833"/>
    </source>
</evidence>
<dbReference type="Proteomes" id="UP001172083">
    <property type="component" value="Unassembled WGS sequence"/>
</dbReference>
<organism evidence="4 5">
    <name type="scientific">Agaribacillus aureus</name>
    <dbReference type="NCBI Taxonomy" id="3051825"/>
    <lineage>
        <taxon>Bacteria</taxon>
        <taxon>Pseudomonadati</taxon>
        <taxon>Bacteroidota</taxon>
        <taxon>Cytophagia</taxon>
        <taxon>Cytophagales</taxon>
        <taxon>Splendidivirgaceae</taxon>
        <taxon>Agaribacillus</taxon>
    </lineage>
</organism>
<dbReference type="InterPro" id="IPR016192">
    <property type="entry name" value="APOBEC/CMP_deaminase_Zn-bd"/>
</dbReference>
<dbReference type="PANTHER" id="PTHR11079:SF179">
    <property type="entry name" value="TRNA(ADENINE(34)) DEAMINASE, CHLOROPLASTIC"/>
    <property type="match status" value="1"/>
</dbReference>
<comment type="caution">
    <text evidence="4">The sequence shown here is derived from an EMBL/GenBank/DDBJ whole genome shotgun (WGS) entry which is preliminary data.</text>
</comment>
<keyword evidence="1" id="KW-0479">Metal-binding</keyword>
<name>A0ABT8L2W7_9BACT</name>
<protein>
    <submittedName>
        <fullName evidence="4">Nucleoside deaminase</fullName>
        <ecNumber evidence="4">3.5.4.33</ecNumber>
    </submittedName>
</protein>
<evidence type="ECO:0000256" key="1">
    <source>
        <dbReference type="ARBA" id="ARBA00022723"/>
    </source>
</evidence>
<dbReference type="InterPro" id="IPR002125">
    <property type="entry name" value="CMP_dCMP_dom"/>
</dbReference>
<dbReference type="PROSITE" id="PS00903">
    <property type="entry name" value="CYT_DCMP_DEAMINASES_1"/>
    <property type="match status" value="1"/>
</dbReference>
<dbReference type="PANTHER" id="PTHR11079">
    <property type="entry name" value="CYTOSINE DEAMINASE FAMILY MEMBER"/>
    <property type="match status" value="1"/>
</dbReference>
<reference evidence="4" key="1">
    <citation type="submission" date="2023-06" db="EMBL/GenBank/DDBJ databases">
        <title>Genomic of Agaribacillus aureum.</title>
        <authorList>
            <person name="Wang G."/>
        </authorList>
    </citation>
    <scope>NUCLEOTIDE SEQUENCE</scope>
    <source>
        <strain evidence="4">BMA12</strain>
    </source>
</reference>